<dbReference type="EMBL" id="JAIXMP010000023">
    <property type="protein sequence ID" value="KAI9255088.1"/>
    <property type="molecule type" value="Genomic_DNA"/>
</dbReference>
<gene>
    <name evidence="1" type="ORF">BDA99DRAFT_574085</name>
</gene>
<keyword evidence="2" id="KW-1185">Reference proteome</keyword>
<reference evidence="1" key="1">
    <citation type="journal article" date="2022" name="IScience">
        <title>Evolution of zygomycete secretomes and the origins of terrestrial fungal ecologies.</title>
        <authorList>
            <person name="Chang Y."/>
            <person name="Wang Y."/>
            <person name="Mondo S."/>
            <person name="Ahrendt S."/>
            <person name="Andreopoulos W."/>
            <person name="Barry K."/>
            <person name="Beard J."/>
            <person name="Benny G.L."/>
            <person name="Blankenship S."/>
            <person name="Bonito G."/>
            <person name="Cuomo C."/>
            <person name="Desiro A."/>
            <person name="Gervers K.A."/>
            <person name="Hundley H."/>
            <person name="Kuo A."/>
            <person name="LaButti K."/>
            <person name="Lang B.F."/>
            <person name="Lipzen A."/>
            <person name="O'Donnell K."/>
            <person name="Pangilinan J."/>
            <person name="Reynolds N."/>
            <person name="Sandor L."/>
            <person name="Smith M.E."/>
            <person name="Tsang A."/>
            <person name="Grigoriev I.V."/>
            <person name="Stajich J.E."/>
            <person name="Spatafora J.W."/>
        </authorList>
    </citation>
    <scope>NUCLEOTIDE SEQUENCE</scope>
    <source>
        <strain evidence="1">RSA 2281</strain>
    </source>
</reference>
<reference evidence="1" key="2">
    <citation type="submission" date="2023-02" db="EMBL/GenBank/DDBJ databases">
        <authorList>
            <consortium name="DOE Joint Genome Institute"/>
            <person name="Mondo S.J."/>
            <person name="Chang Y."/>
            <person name="Wang Y."/>
            <person name="Ahrendt S."/>
            <person name="Andreopoulos W."/>
            <person name="Barry K."/>
            <person name="Beard J."/>
            <person name="Benny G.L."/>
            <person name="Blankenship S."/>
            <person name="Bonito G."/>
            <person name="Cuomo C."/>
            <person name="Desiro A."/>
            <person name="Gervers K.A."/>
            <person name="Hundley H."/>
            <person name="Kuo A."/>
            <person name="LaButti K."/>
            <person name="Lang B.F."/>
            <person name="Lipzen A."/>
            <person name="O'Donnell K."/>
            <person name="Pangilinan J."/>
            <person name="Reynolds N."/>
            <person name="Sandor L."/>
            <person name="Smith M.W."/>
            <person name="Tsang A."/>
            <person name="Grigoriev I.V."/>
            <person name="Stajich J.E."/>
            <person name="Spatafora J.W."/>
        </authorList>
    </citation>
    <scope>NUCLEOTIDE SEQUENCE</scope>
    <source>
        <strain evidence="1">RSA 2281</strain>
    </source>
</reference>
<evidence type="ECO:0000313" key="2">
    <source>
        <dbReference type="Proteomes" id="UP001209540"/>
    </source>
</evidence>
<dbReference type="Proteomes" id="UP001209540">
    <property type="component" value="Unassembled WGS sequence"/>
</dbReference>
<protein>
    <submittedName>
        <fullName evidence="1">Uncharacterized protein</fullName>
    </submittedName>
</protein>
<evidence type="ECO:0000313" key="1">
    <source>
        <dbReference type="EMBL" id="KAI9255088.1"/>
    </source>
</evidence>
<organism evidence="1 2">
    <name type="scientific">Phascolomyces articulosus</name>
    <dbReference type="NCBI Taxonomy" id="60185"/>
    <lineage>
        <taxon>Eukaryota</taxon>
        <taxon>Fungi</taxon>
        <taxon>Fungi incertae sedis</taxon>
        <taxon>Mucoromycota</taxon>
        <taxon>Mucoromycotina</taxon>
        <taxon>Mucoromycetes</taxon>
        <taxon>Mucorales</taxon>
        <taxon>Lichtheimiaceae</taxon>
        <taxon>Phascolomyces</taxon>
    </lineage>
</organism>
<sequence length="155" mass="17460">MDTKTLATSSKKRMETSATLRIMKKNASTSRTPTSNPLLQETIHNLTTIRKEVDGEWKKLDTIKEYLKASESRPLPKRKVFFDSGSDPGMVVTSSSVGSSGSSVLASINQYTVLYGLDDKNKDDEDIWTFKWTSEKQVLNQSNILLKIRPSIWIT</sequence>
<proteinExistence type="predicted"/>
<accession>A0AAD5JUS8</accession>
<name>A0AAD5JUS8_9FUNG</name>
<comment type="caution">
    <text evidence="1">The sequence shown here is derived from an EMBL/GenBank/DDBJ whole genome shotgun (WGS) entry which is preliminary data.</text>
</comment>
<dbReference type="AlphaFoldDB" id="A0AAD5JUS8"/>